<keyword evidence="1" id="KW-0472">Membrane</keyword>
<evidence type="ECO:0000256" key="1">
    <source>
        <dbReference type="SAM" id="Phobius"/>
    </source>
</evidence>
<organism evidence="2 3">
    <name type="scientific">Chondromyces crocatus</name>
    <dbReference type="NCBI Taxonomy" id="52"/>
    <lineage>
        <taxon>Bacteria</taxon>
        <taxon>Pseudomonadati</taxon>
        <taxon>Myxococcota</taxon>
        <taxon>Polyangia</taxon>
        <taxon>Polyangiales</taxon>
        <taxon>Polyangiaceae</taxon>
        <taxon>Chondromyces</taxon>
    </lineage>
</organism>
<keyword evidence="1" id="KW-0812">Transmembrane</keyword>
<reference evidence="2 3" key="1">
    <citation type="submission" date="2015-07" db="EMBL/GenBank/DDBJ databases">
        <title>Genome analysis of myxobacterium Chondromyces crocatus Cm c5 reveals a high potential for natural compound synthesis and the genetic basis for the loss of fruiting body formation.</title>
        <authorList>
            <person name="Zaburannyi N."/>
            <person name="Bunk B."/>
            <person name="Maier J."/>
            <person name="Overmann J."/>
            <person name="Mueller R."/>
        </authorList>
    </citation>
    <scope>NUCLEOTIDE SEQUENCE [LARGE SCALE GENOMIC DNA]</scope>
    <source>
        <strain evidence="2 3">Cm c5</strain>
    </source>
</reference>
<gene>
    <name evidence="2" type="ORF">CMC5_003090</name>
</gene>
<dbReference type="Proteomes" id="UP000067626">
    <property type="component" value="Chromosome"/>
</dbReference>
<dbReference type="STRING" id="52.CMC5_003090"/>
<proteinExistence type="predicted"/>
<feature type="transmembrane region" description="Helical" evidence="1">
    <location>
        <begin position="111"/>
        <end position="130"/>
    </location>
</feature>
<keyword evidence="3" id="KW-1185">Reference proteome</keyword>
<dbReference type="EMBL" id="CP012159">
    <property type="protein sequence ID" value="AKT36195.1"/>
    <property type="molecule type" value="Genomic_DNA"/>
</dbReference>
<dbReference type="KEGG" id="ccro:CMC5_003090"/>
<accession>A0A0K1E5P4</accession>
<dbReference type="OrthoDB" id="5514691at2"/>
<feature type="transmembrane region" description="Helical" evidence="1">
    <location>
        <begin position="85"/>
        <end position="104"/>
    </location>
</feature>
<protein>
    <submittedName>
        <fullName evidence="2">Uncharacterized protein</fullName>
    </submittedName>
</protein>
<dbReference type="AlphaFoldDB" id="A0A0K1E5P4"/>
<sequence>MSRPENSATPACPTCGTLRVGLPNSRRCASCGGLLDPNRGARSRARRGGFSPLWCLIALVVQAILTAALVVGLPMVVHQLDFEGSYGMSVAIPVWLLGGTFFGMISPGKMILEPLLASILVAAPTVHYLIQSQTVRTMPVYMYVILGSIGVLFSLVGIYLGERIQMGPPPKPAR</sequence>
<evidence type="ECO:0000313" key="2">
    <source>
        <dbReference type="EMBL" id="AKT36195.1"/>
    </source>
</evidence>
<feature type="transmembrane region" description="Helical" evidence="1">
    <location>
        <begin position="142"/>
        <end position="161"/>
    </location>
</feature>
<feature type="transmembrane region" description="Helical" evidence="1">
    <location>
        <begin position="53"/>
        <end position="73"/>
    </location>
</feature>
<evidence type="ECO:0000313" key="3">
    <source>
        <dbReference type="Proteomes" id="UP000067626"/>
    </source>
</evidence>
<name>A0A0K1E5P4_CHOCO</name>
<keyword evidence="1" id="KW-1133">Transmembrane helix</keyword>
<dbReference type="RefSeq" id="WP_050428751.1">
    <property type="nucleotide sequence ID" value="NZ_CP012159.1"/>
</dbReference>